<keyword evidence="2" id="KW-0732">Signal</keyword>
<keyword evidence="4" id="KW-1185">Reference proteome</keyword>
<evidence type="ECO:0000256" key="1">
    <source>
        <dbReference type="SAM" id="MobiDB-lite"/>
    </source>
</evidence>
<reference evidence="3 4" key="1">
    <citation type="journal article" date="2014" name="Nat. Commun.">
        <title>Molecular traces of alternative social organization in a termite genome.</title>
        <authorList>
            <person name="Terrapon N."/>
            <person name="Li C."/>
            <person name="Robertson H.M."/>
            <person name="Ji L."/>
            <person name="Meng X."/>
            <person name="Booth W."/>
            <person name="Chen Z."/>
            <person name="Childers C.P."/>
            <person name="Glastad K.M."/>
            <person name="Gokhale K."/>
            <person name="Gowin J."/>
            <person name="Gronenberg W."/>
            <person name="Hermansen R.A."/>
            <person name="Hu H."/>
            <person name="Hunt B.G."/>
            <person name="Huylmans A.K."/>
            <person name="Khalil S.M."/>
            <person name="Mitchell R.D."/>
            <person name="Munoz-Torres M.C."/>
            <person name="Mustard J.A."/>
            <person name="Pan H."/>
            <person name="Reese J.T."/>
            <person name="Scharf M.E."/>
            <person name="Sun F."/>
            <person name="Vogel H."/>
            <person name="Xiao J."/>
            <person name="Yang W."/>
            <person name="Yang Z."/>
            <person name="Yang Z."/>
            <person name="Zhou J."/>
            <person name="Zhu J."/>
            <person name="Brent C.S."/>
            <person name="Elsik C.G."/>
            <person name="Goodisman M.A."/>
            <person name="Liberles D.A."/>
            <person name="Roe R.M."/>
            <person name="Vargo E.L."/>
            <person name="Vilcinskas A."/>
            <person name="Wang J."/>
            <person name="Bornberg-Bauer E."/>
            <person name="Korb J."/>
            <person name="Zhang G."/>
            <person name="Liebig J."/>
        </authorList>
    </citation>
    <scope>NUCLEOTIDE SEQUENCE [LARGE SCALE GENOMIC DNA]</scope>
    <source>
        <tissue evidence="3">Whole organism</tissue>
    </source>
</reference>
<organism evidence="3 4">
    <name type="scientific">Zootermopsis nevadensis</name>
    <name type="common">Dampwood termite</name>
    <dbReference type="NCBI Taxonomy" id="136037"/>
    <lineage>
        <taxon>Eukaryota</taxon>
        <taxon>Metazoa</taxon>
        <taxon>Ecdysozoa</taxon>
        <taxon>Arthropoda</taxon>
        <taxon>Hexapoda</taxon>
        <taxon>Insecta</taxon>
        <taxon>Pterygota</taxon>
        <taxon>Neoptera</taxon>
        <taxon>Polyneoptera</taxon>
        <taxon>Dictyoptera</taxon>
        <taxon>Blattodea</taxon>
        <taxon>Blattoidea</taxon>
        <taxon>Termitoidae</taxon>
        <taxon>Termopsidae</taxon>
        <taxon>Zootermopsis</taxon>
    </lineage>
</organism>
<feature type="signal peptide" evidence="2">
    <location>
        <begin position="1"/>
        <end position="20"/>
    </location>
</feature>
<feature type="region of interest" description="Disordered" evidence="1">
    <location>
        <begin position="95"/>
        <end position="131"/>
    </location>
</feature>
<evidence type="ECO:0000313" key="3">
    <source>
        <dbReference type="EMBL" id="KDR12262.1"/>
    </source>
</evidence>
<gene>
    <name evidence="3" type="ORF">L798_13749</name>
</gene>
<dbReference type="Proteomes" id="UP000027135">
    <property type="component" value="Unassembled WGS sequence"/>
</dbReference>
<dbReference type="OrthoDB" id="8231249at2759"/>
<evidence type="ECO:0000313" key="4">
    <source>
        <dbReference type="Proteomes" id="UP000027135"/>
    </source>
</evidence>
<name>A0A067QTN9_ZOONE</name>
<evidence type="ECO:0000256" key="2">
    <source>
        <dbReference type="SAM" id="SignalP"/>
    </source>
</evidence>
<dbReference type="AlphaFoldDB" id="A0A067QTN9"/>
<protein>
    <submittedName>
        <fullName evidence="3">Uncharacterized protein</fullName>
    </submittedName>
</protein>
<proteinExistence type="predicted"/>
<feature type="chain" id="PRO_5001647837" evidence="2">
    <location>
        <begin position="21"/>
        <end position="131"/>
    </location>
</feature>
<dbReference type="InParanoid" id="A0A067QTN9"/>
<accession>A0A067QTN9</accession>
<dbReference type="EMBL" id="KK853032">
    <property type="protein sequence ID" value="KDR12262.1"/>
    <property type="molecule type" value="Genomic_DNA"/>
</dbReference>
<sequence>MGLPGLISWSLLGVAVICLAQNQQKDGYFRQVIYDPNPVGQSRQRRDNTPRTIRVGNVTVLTGANWSLNVFDFVKVRRKPSGGFDVEVQPPKFLSKMFPPNGSRVPPIGDPDASQDMKRARPKLISSSNAE</sequence>